<proteinExistence type="predicted"/>
<evidence type="ECO:0000256" key="1">
    <source>
        <dbReference type="SAM" id="MobiDB-lite"/>
    </source>
</evidence>
<protein>
    <submittedName>
        <fullName evidence="2">Uncharacterized protein</fullName>
    </submittedName>
</protein>
<dbReference type="Proteomes" id="UP000799778">
    <property type="component" value="Unassembled WGS sequence"/>
</dbReference>
<dbReference type="AlphaFoldDB" id="A0A6A5Y4S5"/>
<gene>
    <name evidence="2" type="ORF">BU24DRAFT_490046</name>
</gene>
<feature type="region of interest" description="Disordered" evidence="1">
    <location>
        <begin position="449"/>
        <end position="478"/>
    </location>
</feature>
<accession>A0A6A5Y4S5</accession>
<evidence type="ECO:0000313" key="3">
    <source>
        <dbReference type="Proteomes" id="UP000799778"/>
    </source>
</evidence>
<sequence length="478" mass="52152">MKILEILLIPYMQWYHQGKMMFPRVLPQLLLFAAANAAIIARNETFTSSTTPTPTYPSGSPPEIFPTPIDDVPEEAFSCWESHVSWTSFSTVQHYADETDKSYVTHTTTETTSLVTHVSYVPSPDTTLCDSEPRVTGRQTPTGYDVSTTVVLDMTWSETWLPPTPTCTVDSYGSLCSQLHASEASIIDRISRAGFTTDFPLDDPQSITDVLKPPCNTVDSYATTPTPVTCSLNTDALTYKVLYWPVTIAPGDDFCAPSNVSRSTLEATPTIPGQPNTAKYGDLVLTSPTVYYILDNATMETYAGPTVSGASSAWRPIGTPASTPLTLSQNPLATPLSSALTTCTRTCRHCLRRCSTYALPFSLEDLATAPADKWHRNAYAYEGIYQGMYTPFYTFPQDVKTAEEQWGVCDTLVLAAARPMYLALPTERWPERNEEWTYTWPTTVGVVSTPTPVPVPTRTASPGGGSTGTVGPEVTGLG</sequence>
<dbReference type="GeneID" id="54291078"/>
<dbReference type="OrthoDB" id="3945787at2759"/>
<name>A0A6A5Y4S5_9PLEO</name>
<dbReference type="RefSeq" id="XP_033388598.1">
    <property type="nucleotide sequence ID" value="XM_033533681.1"/>
</dbReference>
<feature type="compositionally biased region" description="Low complexity" evidence="1">
    <location>
        <begin position="469"/>
        <end position="478"/>
    </location>
</feature>
<organism evidence="2 3">
    <name type="scientific">Aaosphaeria arxii CBS 175.79</name>
    <dbReference type="NCBI Taxonomy" id="1450172"/>
    <lineage>
        <taxon>Eukaryota</taxon>
        <taxon>Fungi</taxon>
        <taxon>Dikarya</taxon>
        <taxon>Ascomycota</taxon>
        <taxon>Pezizomycotina</taxon>
        <taxon>Dothideomycetes</taxon>
        <taxon>Pleosporomycetidae</taxon>
        <taxon>Pleosporales</taxon>
        <taxon>Pleosporales incertae sedis</taxon>
        <taxon>Aaosphaeria</taxon>
    </lineage>
</organism>
<dbReference type="EMBL" id="ML978067">
    <property type="protein sequence ID" value="KAF2020259.1"/>
    <property type="molecule type" value="Genomic_DNA"/>
</dbReference>
<keyword evidence="3" id="KW-1185">Reference proteome</keyword>
<reference evidence="2" key="1">
    <citation type="journal article" date="2020" name="Stud. Mycol.">
        <title>101 Dothideomycetes genomes: a test case for predicting lifestyles and emergence of pathogens.</title>
        <authorList>
            <person name="Haridas S."/>
            <person name="Albert R."/>
            <person name="Binder M."/>
            <person name="Bloem J."/>
            <person name="Labutti K."/>
            <person name="Salamov A."/>
            <person name="Andreopoulos B."/>
            <person name="Baker S."/>
            <person name="Barry K."/>
            <person name="Bills G."/>
            <person name="Bluhm B."/>
            <person name="Cannon C."/>
            <person name="Castanera R."/>
            <person name="Culley D."/>
            <person name="Daum C."/>
            <person name="Ezra D."/>
            <person name="Gonzalez J."/>
            <person name="Henrissat B."/>
            <person name="Kuo A."/>
            <person name="Liang C."/>
            <person name="Lipzen A."/>
            <person name="Lutzoni F."/>
            <person name="Magnuson J."/>
            <person name="Mondo S."/>
            <person name="Nolan M."/>
            <person name="Ohm R."/>
            <person name="Pangilinan J."/>
            <person name="Park H.-J."/>
            <person name="Ramirez L."/>
            <person name="Alfaro M."/>
            <person name="Sun H."/>
            <person name="Tritt A."/>
            <person name="Yoshinaga Y."/>
            <person name="Zwiers L.-H."/>
            <person name="Turgeon B."/>
            <person name="Goodwin S."/>
            <person name="Spatafora J."/>
            <person name="Crous P."/>
            <person name="Grigoriev I."/>
        </authorList>
    </citation>
    <scope>NUCLEOTIDE SEQUENCE</scope>
    <source>
        <strain evidence="2">CBS 175.79</strain>
    </source>
</reference>
<evidence type="ECO:0000313" key="2">
    <source>
        <dbReference type="EMBL" id="KAF2020259.1"/>
    </source>
</evidence>